<accession>A0A2N9FHD1</accession>
<keyword evidence="2" id="KW-0677">Repeat</keyword>
<dbReference type="GO" id="GO:0005524">
    <property type="term" value="F:ATP binding"/>
    <property type="evidence" value="ECO:0007669"/>
    <property type="project" value="UniProtKB-KW"/>
</dbReference>
<proteinExistence type="predicted"/>
<sequence length="982" mass="109750">MSVGNRGYGLPWVCRGYGLAFGLTVVGFWSRRGGVAVGLPWVWVGVWVDGGLGFGLGGGLPWVWVGVWVDGGWVLVSAWWGCRGFAVVWVAVGGVAVVWVAVGCREKMVSGVVEGALLSAFLQVLFDRLATRRFLGFFLVRHFGETLLDRLKTVLLTVNAVLSDAEEKQITNLAVKDWFNELKDAVYHADDLLDEIDTEALRREVEARAKLKGIQVPDQRFTHNLCNGDKESTSKLDTDIKSRLKMIVERLECLANQRDLLNLKGSEREKPPPMLPTTSLVNEFEVFGRDSDKEELIKFLLADSPQENKIPLIAIVGIGGVGKTTLAQLLYNDSRVKQSFELRAWAYVSEEFNVSKITRTIYESVSSEDCHVKDLDVLQIGSDIVRKCSGLPLALKTLGCLLHSKVEEKEWRRILDSKIWDLPNDKSSILPTLRLSYYHLPSHLKQCFAYCSIFPKGYEFEKEKMILLWMAEGFLQQPKGKETMEEVGDVYFRELLSRSFFQPSNHKKWCFVMHDLVNDLAQFVSGEFCCKFEDGKSGGFSGKTRHFACLADHLDGPEKFVALSELKSLRTFLPLSSSNSSHNLSTTVSDGWLPAKKHLRVLSLSCYRITKLPDSLGGLIYLRYLDLSQTLIRDLPSSTCSLYNLQTLLLSGCRRLTVLPTNMGNLINLRHLDVSGTSLIELPPEFGRLKSLQVLTDFVVSRDSGSKISELGRLSHLHGTLSISKLESIVDATDASEANLKSKNFLNELVFKWTYDVQNQTDILDNLRPHQNLKKLTIENYGGTRFPNWLGDSIFSNMVILRLSQCRNCTSLPSLGQLSSLQELYIEKMGGLQTLGSGFSEFNLPLNLKSLFITNCNNLTPKREWGLQGMVSLTRFEIEGGCSNLKSFPEEGLLPNTLTSLRISRLPNLESLDKGLKDLTSLETLDIDGCEKLELIPAEGLPTTLTSLVIKECLLLGPRCQEGGVDRPTISGIANIHISHNY</sequence>
<dbReference type="FunFam" id="1.10.10.10:FF:000322">
    <property type="entry name" value="Probable disease resistance protein At1g63360"/>
    <property type="match status" value="1"/>
</dbReference>
<gene>
    <name evidence="11" type="ORF">FSB_LOCUS14450</name>
</gene>
<feature type="transmembrane region" description="Helical" evidence="6">
    <location>
        <begin position="41"/>
        <end position="64"/>
    </location>
</feature>
<dbReference type="InterPro" id="IPR058922">
    <property type="entry name" value="WHD_DRP"/>
</dbReference>
<dbReference type="GO" id="GO:0043531">
    <property type="term" value="F:ADP binding"/>
    <property type="evidence" value="ECO:0007669"/>
    <property type="project" value="InterPro"/>
</dbReference>
<keyword evidence="3" id="KW-0547">Nucleotide-binding</keyword>
<dbReference type="AlphaFoldDB" id="A0A2N9FHD1"/>
<evidence type="ECO:0000256" key="2">
    <source>
        <dbReference type="ARBA" id="ARBA00022737"/>
    </source>
</evidence>
<feature type="domain" description="NB-ARC" evidence="7">
    <location>
        <begin position="290"/>
        <end position="372"/>
    </location>
</feature>
<evidence type="ECO:0000259" key="9">
    <source>
        <dbReference type="Pfam" id="PF23559"/>
    </source>
</evidence>
<dbReference type="Pfam" id="PF13855">
    <property type="entry name" value="LRR_8"/>
    <property type="match status" value="1"/>
</dbReference>
<evidence type="ECO:0000259" key="8">
    <source>
        <dbReference type="Pfam" id="PF18052"/>
    </source>
</evidence>
<dbReference type="InterPro" id="IPR056789">
    <property type="entry name" value="LRR_R13L1-DRL21"/>
</dbReference>
<dbReference type="Gene3D" id="3.80.10.10">
    <property type="entry name" value="Ribonuclease Inhibitor"/>
    <property type="match status" value="1"/>
</dbReference>
<evidence type="ECO:0000313" key="11">
    <source>
        <dbReference type="EMBL" id="SPC86568.1"/>
    </source>
</evidence>
<dbReference type="EMBL" id="OIVN01000860">
    <property type="protein sequence ID" value="SPC86568.1"/>
    <property type="molecule type" value="Genomic_DNA"/>
</dbReference>
<dbReference type="InterPro" id="IPR041118">
    <property type="entry name" value="Rx_N"/>
</dbReference>
<dbReference type="InterPro" id="IPR002182">
    <property type="entry name" value="NB-ARC"/>
</dbReference>
<name>A0A2N9FHD1_FAGSY</name>
<dbReference type="GO" id="GO:0006952">
    <property type="term" value="P:defense response"/>
    <property type="evidence" value="ECO:0007669"/>
    <property type="project" value="UniProtKB-KW"/>
</dbReference>
<reference evidence="11" key="1">
    <citation type="submission" date="2018-02" db="EMBL/GenBank/DDBJ databases">
        <authorList>
            <person name="Cohen D.B."/>
            <person name="Kent A.D."/>
        </authorList>
    </citation>
    <scope>NUCLEOTIDE SEQUENCE</scope>
</reference>
<feature type="domain" description="Disease resistance protein winged helix" evidence="9">
    <location>
        <begin position="453"/>
        <end position="521"/>
    </location>
</feature>
<evidence type="ECO:0000256" key="6">
    <source>
        <dbReference type="SAM" id="Phobius"/>
    </source>
</evidence>
<dbReference type="PRINTS" id="PR00364">
    <property type="entry name" value="DISEASERSIST"/>
</dbReference>
<dbReference type="Pfam" id="PF00560">
    <property type="entry name" value="LRR_1"/>
    <property type="match status" value="1"/>
</dbReference>
<evidence type="ECO:0000256" key="5">
    <source>
        <dbReference type="ARBA" id="ARBA00022840"/>
    </source>
</evidence>
<evidence type="ECO:0000256" key="1">
    <source>
        <dbReference type="ARBA" id="ARBA00022614"/>
    </source>
</evidence>
<dbReference type="Gene3D" id="1.10.10.10">
    <property type="entry name" value="Winged helix-like DNA-binding domain superfamily/Winged helix DNA-binding domain"/>
    <property type="match status" value="1"/>
</dbReference>
<dbReference type="SUPFAM" id="SSF52540">
    <property type="entry name" value="P-loop containing nucleoside triphosphate hydrolases"/>
    <property type="match status" value="1"/>
</dbReference>
<evidence type="ECO:0000256" key="3">
    <source>
        <dbReference type="ARBA" id="ARBA00022741"/>
    </source>
</evidence>
<keyword evidence="6" id="KW-1133">Transmembrane helix</keyword>
<dbReference type="Pfam" id="PF18052">
    <property type="entry name" value="Rx_N"/>
    <property type="match status" value="1"/>
</dbReference>
<dbReference type="InterPro" id="IPR036388">
    <property type="entry name" value="WH-like_DNA-bd_sf"/>
</dbReference>
<evidence type="ECO:0000259" key="7">
    <source>
        <dbReference type="Pfam" id="PF00931"/>
    </source>
</evidence>
<feature type="domain" description="Disease resistance N-terminal" evidence="8">
    <location>
        <begin position="118"/>
        <end position="209"/>
    </location>
</feature>
<feature type="transmembrane region" description="Helical" evidence="6">
    <location>
        <begin position="12"/>
        <end position="29"/>
    </location>
</feature>
<keyword evidence="1" id="KW-0433">Leucine-rich repeat</keyword>
<evidence type="ECO:0000259" key="10">
    <source>
        <dbReference type="Pfam" id="PF25019"/>
    </source>
</evidence>
<dbReference type="Pfam" id="PF23559">
    <property type="entry name" value="WHD_DRP"/>
    <property type="match status" value="1"/>
</dbReference>
<evidence type="ECO:0008006" key="12">
    <source>
        <dbReference type="Google" id="ProtNLM"/>
    </source>
</evidence>
<dbReference type="Gene3D" id="3.40.50.300">
    <property type="entry name" value="P-loop containing nucleotide triphosphate hydrolases"/>
    <property type="match status" value="1"/>
</dbReference>
<dbReference type="Gene3D" id="1.20.5.4130">
    <property type="match status" value="1"/>
</dbReference>
<feature type="transmembrane region" description="Helical" evidence="6">
    <location>
        <begin position="109"/>
        <end position="126"/>
    </location>
</feature>
<feature type="transmembrane region" description="Helical" evidence="6">
    <location>
        <begin position="84"/>
        <end position="102"/>
    </location>
</feature>
<keyword evidence="5" id="KW-0067">ATP-binding</keyword>
<dbReference type="PANTHER" id="PTHR36766:SF51">
    <property type="entry name" value="DISEASE RESISTANCE RPP13-LIKE PROTEIN 1"/>
    <property type="match status" value="1"/>
</dbReference>
<protein>
    <recommendedName>
        <fullName evidence="12">NB-ARC domain-containing protein</fullName>
    </recommendedName>
</protein>
<feature type="domain" description="R13L1/DRL21-like LRR repeat region" evidence="10">
    <location>
        <begin position="708"/>
        <end position="829"/>
    </location>
</feature>
<keyword evidence="6" id="KW-0472">Membrane</keyword>
<dbReference type="Pfam" id="PF00931">
    <property type="entry name" value="NB-ARC"/>
    <property type="match status" value="1"/>
</dbReference>
<organism evidence="11">
    <name type="scientific">Fagus sylvatica</name>
    <name type="common">Beechnut</name>
    <dbReference type="NCBI Taxonomy" id="28930"/>
    <lineage>
        <taxon>Eukaryota</taxon>
        <taxon>Viridiplantae</taxon>
        <taxon>Streptophyta</taxon>
        <taxon>Embryophyta</taxon>
        <taxon>Tracheophyta</taxon>
        <taxon>Spermatophyta</taxon>
        <taxon>Magnoliopsida</taxon>
        <taxon>eudicotyledons</taxon>
        <taxon>Gunneridae</taxon>
        <taxon>Pentapetalae</taxon>
        <taxon>rosids</taxon>
        <taxon>fabids</taxon>
        <taxon>Fagales</taxon>
        <taxon>Fagaceae</taxon>
        <taxon>Fagus</taxon>
    </lineage>
</organism>
<dbReference type="PANTHER" id="PTHR36766">
    <property type="entry name" value="PLANT BROAD-SPECTRUM MILDEW RESISTANCE PROTEIN RPW8"/>
    <property type="match status" value="1"/>
</dbReference>
<dbReference type="SUPFAM" id="SSF52058">
    <property type="entry name" value="L domain-like"/>
    <property type="match status" value="1"/>
</dbReference>
<dbReference type="InterPro" id="IPR032675">
    <property type="entry name" value="LRR_dom_sf"/>
</dbReference>
<evidence type="ECO:0000256" key="4">
    <source>
        <dbReference type="ARBA" id="ARBA00022821"/>
    </source>
</evidence>
<dbReference type="Pfam" id="PF25019">
    <property type="entry name" value="LRR_R13L1-DRL21"/>
    <property type="match status" value="1"/>
</dbReference>
<dbReference type="GO" id="GO:0051707">
    <property type="term" value="P:response to other organism"/>
    <property type="evidence" value="ECO:0007669"/>
    <property type="project" value="UniProtKB-ARBA"/>
</dbReference>
<dbReference type="InterPro" id="IPR001611">
    <property type="entry name" value="Leu-rich_rpt"/>
</dbReference>
<keyword evidence="4" id="KW-0611">Plant defense</keyword>
<keyword evidence="6" id="KW-0812">Transmembrane</keyword>
<dbReference type="InterPro" id="IPR027417">
    <property type="entry name" value="P-loop_NTPase"/>
</dbReference>